<accession>T0JU27</accession>
<reference evidence="2 3" key="1">
    <citation type="submission" date="2013-07" db="EMBL/GenBank/DDBJ databases">
        <title>Sulfurimonas hongkongensis AST-10 Genome Sequencing.</title>
        <authorList>
            <person name="Cai L."/>
            <person name="Zhang T."/>
        </authorList>
    </citation>
    <scope>NUCLEOTIDE SEQUENCE [LARGE SCALE GENOMIC DNA]</scope>
    <source>
        <strain evidence="2 3">AST-10</strain>
    </source>
</reference>
<keyword evidence="1" id="KW-0812">Transmembrane</keyword>
<dbReference type="PATRIC" id="fig|1172190.3.peg.361"/>
<name>T0JU27_9BACT</name>
<protein>
    <submittedName>
        <fullName evidence="2">Uncharacterized protein</fullName>
    </submittedName>
</protein>
<keyword evidence="3" id="KW-1185">Reference proteome</keyword>
<proteinExistence type="predicted"/>
<keyword evidence="1" id="KW-1133">Transmembrane helix</keyword>
<evidence type="ECO:0000313" key="3">
    <source>
        <dbReference type="Proteomes" id="UP000015520"/>
    </source>
</evidence>
<comment type="caution">
    <text evidence="2">The sequence shown here is derived from an EMBL/GenBank/DDBJ whole genome shotgun (WGS) entry which is preliminary data.</text>
</comment>
<dbReference type="AlphaFoldDB" id="T0JU27"/>
<gene>
    <name evidence="2" type="ORF">M947_01855</name>
</gene>
<evidence type="ECO:0000313" key="2">
    <source>
        <dbReference type="EMBL" id="EQB40572.1"/>
    </source>
</evidence>
<dbReference type="RefSeq" id="WP_021286652.1">
    <property type="nucleotide sequence ID" value="NZ_AUPZ01000002.1"/>
</dbReference>
<feature type="transmembrane region" description="Helical" evidence="1">
    <location>
        <begin position="6"/>
        <end position="31"/>
    </location>
</feature>
<evidence type="ECO:0000256" key="1">
    <source>
        <dbReference type="SAM" id="Phobius"/>
    </source>
</evidence>
<organism evidence="2 3">
    <name type="scientific">Sulfurimonas hongkongensis</name>
    <dbReference type="NCBI Taxonomy" id="1172190"/>
    <lineage>
        <taxon>Bacteria</taxon>
        <taxon>Pseudomonadati</taxon>
        <taxon>Campylobacterota</taxon>
        <taxon>Epsilonproteobacteria</taxon>
        <taxon>Campylobacterales</taxon>
        <taxon>Sulfurimonadaceae</taxon>
        <taxon>Sulfurimonas</taxon>
    </lineage>
</organism>
<dbReference type="Proteomes" id="UP000015520">
    <property type="component" value="Unassembled WGS sequence"/>
</dbReference>
<sequence>MSDFQLKLILSMLGGVVFSFVFIILAFALPLEDKTPTFKKKPQGLLEKVSDSIQKKK</sequence>
<keyword evidence="1" id="KW-0472">Membrane</keyword>
<dbReference type="EMBL" id="AUPZ01000002">
    <property type="protein sequence ID" value="EQB40572.1"/>
    <property type="molecule type" value="Genomic_DNA"/>
</dbReference>